<protein>
    <recommendedName>
        <fullName evidence="5">Peptidase C14 caspase domain-containing protein</fullName>
    </recommendedName>
</protein>
<keyword evidence="7" id="KW-1185">Reference proteome</keyword>
<evidence type="ECO:0000256" key="2">
    <source>
        <dbReference type="ARBA" id="ARBA00022703"/>
    </source>
</evidence>
<accession>A0A0C3AA72</accession>
<dbReference type="InParanoid" id="A0A0C3AA72"/>
<dbReference type="InterPro" id="IPR029030">
    <property type="entry name" value="Caspase-like_dom_sf"/>
</dbReference>
<dbReference type="GO" id="GO:0004197">
    <property type="term" value="F:cysteine-type endopeptidase activity"/>
    <property type="evidence" value="ECO:0007669"/>
    <property type="project" value="InterPro"/>
</dbReference>
<dbReference type="GO" id="GO:0006915">
    <property type="term" value="P:apoptotic process"/>
    <property type="evidence" value="ECO:0007669"/>
    <property type="project" value="UniProtKB-KW"/>
</dbReference>
<dbReference type="Gene3D" id="3.40.50.1460">
    <property type="match status" value="1"/>
</dbReference>
<dbReference type="PANTHER" id="PTHR48104">
    <property type="entry name" value="METACASPASE-4"/>
    <property type="match status" value="1"/>
</dbReference>
<evidence type="ECO:0000313" key="6">
    <source>
        <dbReference type="EMBL" id="KIM70628.1"/>
    </source>
</evidence>
<dbReference type="OrthoDB" id="3223806at2759"/>
<keyword evidence="3" id="KW-0645">Protease</keyword>
<evidence type="ECO:0000313" key="7">
    <source>
        <dbReference type="Proteomes" id="UP000053989"/>
    </source>
</evidence>
<gene>
    <name evidence="6" type="ORF">SCLCIDRAFT_1206763</name>
</gene>
<reference evidence="7" key="2">
    <citation type="submission" date="2015-01" db="EMBL/GenBank/DDBJ databases">
        <title>Evolutionary Origins and Diversification of the Mycorrhizal Mutualists.</title>
        <authorList>
            <consortium name="DOE Joint Genome Institute"/>
            <consortium name="Mycorrhizal Genomics Consortium"/>
            <person name="Kohler A."/>
            <person name="Kuo A."/>
            <person name="Nagy L.G."/>
            <person name="Floudas D."/>
            <person name="Copeland A."/>
            <person name="Barry K.W."/>
            <person name="Cichocki N."/>
            <person name="Veneault-Fourrey C."/>
            <person name="LaButti K."/>
            <person name="Lindquist E.A."/>
            <person name="Lipzen A."/>
            <person name="Lundell T."/>
            <person name="Morin E."/>
            <person name="Murat C."/>
            <person name="Riley R."/>
            <person name="Ohm R."/>
            <person name="Sun H."/>
            <person name="Tunlid A."/>
            <person name="Henrissat B."/>
            <person name="Grigoriev I.V."/>
            <person name="Hibbett D.S."/>
            <person name="Martin F."/>
        </authorList>
    </citation>
    <scope>NUCLEOTIDE SEQUENCE [LARGE SCALE GENOMIC DNA]</scope>
    <source>
        <strain evidence="7">Foug A</strain>
    </source>
</reference>
<evidence type="ECO:0000256" key="4">
    <source>
        <dbReference type="SAM" id="MobiDB-lite"/>
    </source>
</evidence>
<dbReference type="PANTHER" id="PTHR48104:SF30">
    <property type="entry name" value="METACASPASE-1"/>
    <property type="match status" value="1"/>
</dbReference>
<evidence type="ECO:0000259" key="5">
    <source>
        <dbReference type="Pfam" id="PF00656"/>
    </source>
</evidence>
<dbReference type="AlphaFoldDB" id="A0A0C3AA72"/>
<proteinExistence type="inferred from homology"/>
<dbReference type="Proteomes" id="UP000053989">
    <property type="component" value="Unassembled WGS sequence"/>
</dbReference>
<keyword evidence="3" id="KW-0378">Hydrolase</keyword>
<dbReference type="GO" id="GO:0006508">
    <property type="term" value="P:proteolysis"/>
    <property type="evidence" value="ECO:0007669"/>
    <property type="project" value="InterPro"/>
</dbReference>
<evidence type="ECO:0000256" key="3">
    <source>
        <dbReference type="ARBA" id="ARBA00022807"/>
    </source>
</evidence>
<dbReference type="EMBL" id="KN822004">
    <property type="protein sequence ID" value="KIM70628.1"/>
    <property type="molecule type" value="Genomic_DNA"/>
</dbReference>
<name>A0A0C3AA72_9AGAM</name>
<dbReference type="GO" id="GO:0005737">
    <property type="term" value="C:cytoplasm"/>
    <property type="evidence" value="ECO:0007669"/>
    <property type="project" value="TreeGrafter"/>
</dbReference>
<organism evidence="6 7">
    <name type="scientific">Scleroderma citrinum Foug A</name>
    <dbReference type="NCBI Taxonomy" id="1036808"/>
    <lineage>
        <taxon>Eukaryota</taxon>
        <taxon>Fungi</taxon>
        <taxon>Dikarya</taxon>
        <taxon>Basidiomycota</taxon>
        <taxon>Agaricomycotina</taxon>
        <taxon>Agaricomycetes</taxon>
        <taxon>Agaricomycetidae</taxon>
        <taxon>Boletales</taxon>
        <taxon>Sclerodermatineae</taxon>
        <taxon>Sclerodermataceae</taxon>
        <taxon>Scleroderma</taxon>
    </lineage>
</organism>
<dbReference type="InterPro" id="IPR011600">
    <property type="entry name" value="Pept_C14_caspase"/>
</dbReference>
<evidence type="ECO:0000256" key="1">
    <source>
        <dbReference type="ARBA" id="ARBA00009005"/>
    </source>
</evidence>
<dbReference type="HOGENOM" id="CLU_029389_6_0_1"/>
<dbReference type="SUPFAM" id="SSF52129">
    <property type="entry name" value="Caspase-like"/>
    <property type="match status" value="1"/>
</dbReference>
<reference evidence="6 7" key="1">
    <citation type="submission" date="2014-04" db="EMBL/GenBank/DDBJ databases">
        <authorList>
            <consortium name="DOE Joint Genome Institute"/>
            <person name="Kuo A."/>
            <person name="Kohler A."/>
            <person name="Nagy L.G."/>
            <person name="Floudas D."/>
            <person name="Copeland A."/>
            <person name="Barry K.W."/>
            <person name="Cichocki N."/>
            <person name="Veneault-Fourrey C."/>
            <person name="LaButti K."/>
            <person name="Lindquist E.A."/>
            <person name="Lipzen A."/>
            <person name="Lundell T."/>
            <person name="Morin E."/>
            <person name="Murat C."/>
            <person name="Sun H."/>
            <person name="Tunlid A."/>
            <person name="Henrissat B."/>
            <person name="Grigoriev I.V."/>
            <person name="Hibbett D.S."/>
            <person name="Martin F."/>
            <person name="Nordberg H.P."/>
            <person name="Cantor M.N."/>
            <person name="Hua S.X."/>
        </authorList>
    </citation>
    <scope>NUCLEOTIDE SEQUENCE [LARGE SCALE GENOMIC DNA]</scope>
    <source>
        <strain evidence="6 7">Foug A</strain>
    </source>
</reference>
<dbReference type="InterPro" id="IPR050452">
    <property type="entry name" value="Metacaspase"/>
</dbReference>
<dbReference type="Pfam" id="PF00656">
    <property type="entry name" value="Peptidase_C14"/>
    <property type="match status" value="1"/>
</dbReference>
<feature type="region of interest" description="Disordered" evidence="4">
    <location>
        <begin position="219"/>
        <end position="241"/>
    </location>
</feature>
<sequence length="399" mass="45514">MTRSMCAKRAPPSPVCNVVTQDNLVATNGTRRKRALLIAAGEVPGYPCLVQAKDDTWALRKLLMEREYLDDDIVVMMKDEKVDECLWPRRDNIRAQIQKFVGEASSGDHLFVYFSGHGTQIPCSHHTESDGYDECILSCSGRFIPDNCLHKYLVKALRKDCRLFALWDACHSRTMLDLAHYKCNEPPRKRRRSSSNCLPSRAFAKCPKIADRTNYRSFCPSSRRRSSRRNSLPLPRDLQDRPPSVVLDAQRFLSPEPIFKCDGQCPLPADNLREGVAHIVSLSACRDNELAYDDAEKNESLTKFFIAYLRDKPNPTLGQLLEHLRMKVNEMLQRNRKRTAPLSPTRNASDGFAKSRRPQAFRKEGVMVDEVMDMPHARRLKRTAPCHEHSQIPGVGHLL</sequence>
<keyword evidence="2" id="KW-0053">Apoptosis</keyword>
<keyword evidence="3" id="KW-0788">Thiol protease</keyword>
<comment type="similarity">
    <text evidence="1">Belongs to the peptidase C14B family.</text>
</comment>
<feature type="domain" description="Peptidase C14 caspase" evidence="5">
    <location>
        <begin position="32"/>
        <end position="337"/>
    </location>
</feature>
<feature type="region of interest" description="Disordered" evidence="4">
    <location>
        <begin position="337"/>
        <end position="356"/>
    </location>
</feature>